<comment type="caution">
    <text evidence="1">The sequence shown here is derived from an EMBL/GenBank/DDBJ whole genome shotgun (WGS) entry which is preliminary data.</text>
</comment>
<dbReference type="Proteomes" id="UP000762676">
    <property type="component" value="Unassembled WGS sequence"/>
</dbReference>
<accession>A0AAV4E9S0</accession>
<evidence type="ECO:0000313" key="2">
    <source>
        <dbReference type="Proteomes" id="UP000762676"/>
    </source>
</evidence>
<gene>
    <name evidence="1" type="ORF">ElyMa_001744000</name>
</gene>
<proteinExistence type="predicted"/>
<evidence type="ECO:0000313" key="1">
    <source>
        <dbReference type="EMBL" id="GFR57435.1"/>
    </source>
</evidence>
<reference evidence="1 2" key="1">
    <citation type="journal article" date="2021" name="Elife">
        <title>Chloroplast acquisition without the gene transfer in kleptoplastic sea slugs, Plakobranchus ocellatus.</title>
        <authorList>
            <person name="Maeda T."/>
            <person name="Takahashi S."/>
            <person name="Yoshida T."/>
            <person name="Shimamura S."/>
            <person name="Takaki Y."/>
            <person name="Nagai Y."/>
            <person name="Toyoda A."/>
            <person name="Suzuki Y."/>
            <person name="Arimoto A."/>
            <person name="Ishii H."/>
            <person name="Satoh N."/>
            <person name="Nishiyama T."/>
            <person name="Hasebe M."/>
            <person name="Maruyama T."/>
            <person name="Minagawa J."/>
            <person name="Obokata J."/>
            <person name="Shigenobu S."/>
        </authorList>
    </citation>
    <scope>NUCLEOTIDE SEQUENCE [LARGE SCALE GENOMIC DNA]</scope>
</reference>
<name>A0AAV4E9S0_9GAST</name>
<sequence>MKTHLHRIVSKHPDPLQFAYKTNRSVEDAILHVLNNSYAHLDKRKASSFCPSLSTKMLPVVAETRAEVGMLNETLGDYDFFELKLYDIHGYAKGRTVTRSRMFGVVKSGIGIFACKYFTVGN</sequence>
<organism evidence="1 2">
    <name type="scientific">Elysia marginata</name>
    <dbReference type="NCBI Taxonomy" id="1093978"/>
    <lineage>
        <taxon>Eukaryota</taxon>
        <taxon>Metazoa</taxon>
        <taxon>Spiralia</taxon>
        <taxon>Lophotrochozoa</taxon>
        <taxon>Mollusca</taxon>
        <taxon>Gastropoda</taxon>
        <taxon>Heterobranchia</taxon>
        <taxon>Euthyneura</taxon>
        <taxon>Panpulmonata</taxon>
        <taxon>Sacoglossa</taxon>
        <taxon>Placobranchoidea</taxon>
        <taxon>Plakobranchidae</taxon>
        <taxon>Elysia</taxon>
    </lineage>
</organism>
<dbReference type="AlphaFoldDB" id="A0AAV4E9S0"/>
<dbReference type="EMBL" id="BMAT01003548">
    <property type="protein sequence ID" value="GFR57435.1"/>
    <property type="molecule type" value="Genomic_DNA"/>
</dbReference>
<keyword evidence="2" id="KW-1185">Reference proteome</keyword>
<protein>
    <submittedName>
        <fullName evidence="1">Uncharacterized protein</fullName>
    </submittedName>
</protein>